<reference evidence="7 8" key="1">
    <citation type="submission" date="2019-08" db="EMBL/GenBank/DDBJ databases">
        <title>In-depth cultivation of the pig gut microbiome towards novel bacterial diversity and tailored functional studies.</title>
        <authorList>
            <person name="Wylensek D."/>
            <person name="Hitch T.C.A."/>
            <person name="Clavel T."/>
        </authorList>
    </citation>
    <scope>NUCLEOTIDE SEQUENCE [LARGE SCALE GENOMIC DNA]</scope>
    <source>
        <strain evidence="7 8">CA-Schmier-601-WT-1</strain>
    </source>
</reference>
<dbReference type="GO" id="GO:0051539">
    <property type="term" value="F:4 iron, 4 sulfur cluster binding"/>
    <property type="evidence" value="ECO:0007669"/>
    <property type="project" value="UniProtKB-KW"/>
</dbReference>
<comment type="caution">
    <text evidence="7">The sequence shown here is derived from an EMBL/GenBank/DDBJ whole genome shotgun (WGS) entry which is preliminary data.</text>
</comment>
<evidence type="ECO:0000256" key="5">
    <source>
        <dbReference type="SAM" id="MobiDB-lite"/>
    </source>
</evidence>
<dbReference type="SUPFAM" id="SSF54862">
    <property type="entry name" value="4Fe-4S ferredoxins"/>
    <property type="match status" value="2"/>
</dbReference>
<keyword evidence="8" id="KW-1185">Reference proteome</keyword>
<feature type="domain" description="4Fe-4S ferredoxin-type" evidence="6">
    <location>
        <begin position="314"/>
        <end position="343"/>
    </location>
</feature>
<dbReference type="AlphaFoldDB" id="A0A6N7XBI7"/>
<dbReference type="Gene3D" id="3.30.70.20">
    <property type="match status" value="2"/>
</dbReference>
<protein>
    <submittedName>
        <fullName evidence="7">4Fe-4S ferredoxin</fullName>
    </submittedName>
</protein>
<dbReference type="PANTHER" id="PTHR43687:SF1">
    <property type="entry name" value="FERREDOXIN III"/>
    <property type="match status" value="1"/>
</dbReference>
<evidence type="ECO:0000313" key="7">
    <source>
        <dbReference type="EMBL" id="MST72952.1"/>
    </source>
</evidence>
<dbReference type="EMBL" id="VUNC01000005">
    <property type="protein sequence ID" value="MST72952.1"/>
    <property type="molecule type" value="Genomic_DNA"/>
</dbReference>
<evidence type="ECO:0000256" key="2">
    <source>
        <dbReference type="ARBA" id="ARBA00022723"/>
    </source>
</evidence>
<feature type="domain" description="4Fe-4S ferredoxin-type" evidence="6">
    <location>
        <begin position="85"/>
        <end position="114"/>
    </location>
</feature>
<accession>A0A6N7XBI7</accession>
<evidence type="ECO:0000256" key="3">
    <source>
        <dbReference type="ARBA" id="ARBA00023004"/>
    </source>
</evidence>
<gene>
    <name evidence="7" type="ORF">FYJ68_07505</name>
</gene>
<dbReference type="InterPro" id="IPR017896">
    <property type="entry name" value="4Fe4S_Fe-S-bd"/>
</dbReference>
<organism evidence="7 8">
    <name type="scientific">Olsenella porci</name>
    <dbReference type="NCBI Taxonomy" id="2652279"/>
    <lineage>
        <taxon>Bacteria</taxon>
        <taxon>Bacillati</taxon>
        <taxon>Actinomycetota</taxon>
        <taxon>Coriobacteriia</taxon>
        <taxon>Coriobacteriales</taxon>
        <taxon>Atopobiaceae</taxon>
        <taxon>Olsenella</taxon>
    </lineage>
</organism>
<sequence length="423" mass="46504">MAKRRDMIDDLIDIQNDFQAIQNPLGGIANTLATDPSQVKVYNPADYKEKPRPNSVYCLRVSAKSDAACSKCFDVCPVDAISIQGSTVSILDSCRKCGLCTMVCPTETMLAQKIMSQQLYDKVARIASAYEKCYVTCTRALGRLPKDNEVLLPCVGAIPSEAWFALLTEFDNLSVYLPLGICDRCRTTTGEEAYVEQIGQAEELSGGAVDLEVDESAMTHEQTRAYKRSQFMSNVAQAGQQLVTRSNPALAGAQAVANRIRAHSRQLTEMQRSLEHEVGVKTQLNRRRILTQKRKVMLAAIQQQPKLAEGFHLDVPACDSSKCTNCGDCVRACVQNACDLDASGHFSVASAYCVNCGACVVACPEGALRMEECDSADLVVRDEEKERREREAQAQREALKKAREQGKRALNKGLDAIERLADE</sequence>
<dbReference type="RefSeq" id="WP_154435586.1">
    <property type="nucleotide sequence ID" value="NZ_VUNC01000005.1"/>
</dbReference>
<dbReference type="GO" id="GO:0046872">
    <property type="term" value="F:metal ion binding"/>
    <property type="evidence" value="ECO:0007669"/>
    <property type="project" value="UniProtKB-KW"/>
</dbReference>
<keyword evidence="3" id="KW-0408">Iron</keyword>
<keyword evidence="2" id="KW-0479">Metal-binding</keyword>
<dbReference type="InterPro" id="IPR017900">
    <property type="entry name" value="4Fe4S_Fe_S_CS"/>
</dbReference>
<name>A0A6N7XBI7_9ACTN</name>
<evidence type="ECO:0000256" key="1">
    <source>
        <dbReference type="ARBA" id="ARBA00022485"/>
    </source>
</evidence>
<feature type="region of interest" description="Disordered" evidence="5">
    <location>
        <begin position="384"/>
        <end position="407"/>
    </location>
</feature>
<keyword evidence="4" id="KW-0411">Iron-sulfur</keyword>
<dbReference type="PROSITE" id="PS00198">
    <property type="entry name" value="4FE4S_FER_1"/>
    <property type="match status" value="2"/>
</dbReference>
<dbReference type="InterPro" id="IPR050572">
    <property type="entry name" value="Fe-S_Ferredoxin"/>
</dbReference>
<dbReference type="PROSITE" id="PS51379">
    <property type="entry name" value="4FE4S_FER_2"/>
    <property type="match status" value="3"/>
</dbReference>
<dbReference type="Pfam" id="PF12838">
    <property type="entry name" value="Fer4_7"/>
    <property type="match status" value="1"/>
</dbReference>
<dbReference type="Proteomes" id="UP000469325">
    <property type="component" value="Unassembled WGS sequence"/>
</dbReference>
<evidence type="ECO:0000313" key="8">
    <source>
        <dbReference type="Proteomes" id="UP000469325"/>
    </source>
</evidence>
<evidence type="ECO:0000259" key="6">
    <source>
        <dbReference type="PROSITE" id="PS51379"/>
    </source>
</evidence>
<proteinExistence type="predicted"/>
<dbReference type="PANTHER" id="PTHR43687">
    <property type="entry name" value="ADENYLYLSULFATE REDUCTASE, BETA SUBUNIT"/>
    <property type="match status" value="1"/>
</dbReference>
<keyword evidence="1" id="KW-0004">4Fe-4S</keyword>
<evidence type="ECO:0000256" key="4">
    <source>
        <dbReference type="ARBA" id="ARBA00023014"/>
    </source>
</evidence>
<feature type="domain" description="4Fe-4S ferredoxin-type" evidence="6">
    <location>
        <begin position="344"/>
        <end position="373"/>
    </location>
</feature>